<accession>A0AAW1RLJ6</accession>
<keyword evidence="2" id="KW-1185">Reference proteome</keyword>
<evidence type="ECO:0000313" key="1">
    <source>
        <dbReference type="EMBL" id="KAK9834582.1"/>
    </source>
</evidence>
<gene>
    <name evidence="1" type="ORF">WJX74_005125</name>
</gene>
<comment type="caution">
    <text evidence="1">The sequence shown here is derived from an EMBL/GenBank/DDBJ whole genome shotgun (WGS) entry which is preliminary data.</text>
</comment>
<name>A0AAW1RLJ6_9CHLO</name>
<dbReference type="AlphaFoldDB" id="A0AAW1RLJ6"/>
<organism evidence="1 2">
    <name type="scientific">Apatococcus lobatus</name>
    <dbReference type="NCBI Taxonomy" id="904363"/>
    <lineage>
        <taxon>Eukaryota</taxon>
        <taxon>Viridiplantae</taxon>
        <taxon>Chlorophyta</taxon>
        <taxon>core chlorophytes</taxon>
        <taxon>Trebouxiophyceae</taxon>
        <taxon>Chlorellales</taxon>
        <taxon>Chlorellaceae</taxon>
        <taxon>Apatococcus</taxon>
    </lineage>
</organism>
<dbReference type="Proteomes" id="UP001438707">
    <property type="component" value="Unassembled WGS sequence"/>
</dbReference>
<protein>
    <submittedName>
        <fullName evidence="1">Uncharacterized protein</fullName>
    </submittedName>
</protein>
<proteinExistence type="predicted"/>
<evidence type="ECO:0000313" key="2">
    <source>
        <dbReference type="Proteomes" id="UP001438707"/>
    </source>
</evidence>
<dbReference type="EMBL" id="JALJOS010000009">
    <property type="protein sequence ID" value="KAK9834582.1"/>
    <property type="molecule type" value="Genomic_DNA"/>
</dbReference>
<sequence length="522" mass="55726">MFYSQVALATVDSLLLAENNITGQHPVVQYSTCSVDSVAPPGVSSTIEKSSLQRFTVASQFFGASAAKLSDFQASCSGLLLKQGRKVDIYSGPAPAGCSKTWSISPQGIKLSVIVHDTGADWSLNFQENGSLPSHPLRTTCSSVPNDEACTLHEQPRCHFVGGNSNHQASKISIASADFHCSPGQPSGPSVDGQRLVIGLTELIFNKAYNSCIPDATADYRLPDLTHRRPDSTICAADPFNVTAFGMAPDATPNLQLDSRVESPHCFAVIYTGYLVVQNNSNIQFFGPTDDSLYNKFKVCLRYNGHAGVTLGGKQIVSAVPTSFDSTFTCIETNLPTGLVPVQIEYAANPMDSFTILQMWVEPVIAVYPLHPSPNNVLIPGNRTVQYLCDTWPVLTPGFAPPLFGPHPAVNPPSPAVNGPLPGPLGPNPTPEGNCTCVCPPAAAPSSTRFLLETPQGHGRWLQSLPSSLAEPPSSSSDWQTLAESSNLRVAWNANEVDIVDAVNALLELAELYGSEEAQAYL</sequence>
<reference evidence="1 2" key="1">
    <citation type="journal article" date="2024" name="Nat. Commun.">
        <title>Phylogenomics reveals the evolutionary origins of lichenization in chlorophyte algae.</title>
        <authorList>
            <person name="Puginier C."/>
            <person name="Libourel C."/>
            <person name="Otte J."/>
            <person name="Skaloud P."/>
            <person name="Haon M."/>
            <person name="Grisel S."/>
            <person name="Petersen M."/>
            <person name="Berrin J.G."/>
            <person name="Delaux P.M."/>
            <person name="Dal Grande F."/>
            <person name="Keller J."/>
        </authorList>
    </citation>
    <scope>NUCLEOTIDE SEQUENCE [LARGE SCALE GENOMIC DNA]</scope>
    <source>
        <strain evidence="1 2">SAG 2145</strain>
    </source>
</reference>